<dbReference type="PANTHER" id="PTHR48080:SF2">
    <property type="entry name" value="D-GALACTONATE DEHYDRATASE"/>
    <property type="match status" value="1"/>
</dbReference>
<gene>
    <name evidence="2" type="primary">dgoD_11</name>
    <name evidence="2" type="ORF">SDC9_206225</name>
</gene>
<feature type="domain" description="Enolase C-terminal" evidence="1">
    <location>
        <begin position="4"/>
        <end position="138"/>
    </location>
</feature>
<accession>A0A645J5V7</accession>
<dbReference type="Gene3D" id="3.20.20.120">
    <property type="entry name" value="Enolase-like C-terminal domain"/>
    <property type="match status" value="1"/>
</dbReference>
<evidence type="ECO:0000259" key="1">
    <source>
        <dbReference type="Pfam" id="PF13378"/>
    </source>
</evidence>
<keyword evidence="2" id="KW-0456">Lyase</keyword>
<organism evidence="2">
    <name type="scientific">bioreactor metagenome</name>
    <dbReference type="NCBI Taxonomy" id="1076179"/>
    <lineage>
        <taxon>unclassified sequences</taxon>
        <taxon>metagenomes</taxon>
        <taxon>ecological metagenomes</taxon>
    </lineage>
</organism>
<reference evidence="2" key="1">
    <citation type="submission" date="2019-08" db="EMBL/GenBank/DDBJ databases">
        <authorList>
            <person name="Kucharzyk K."/>
            <person name="Murdoch R.W."/>
            <person name="Higgins S."/>
            <person name="Loffler F."/>
        </authorList>
    </citation>
    <scope>NUCLEOTIDE SEQUENCE</scope>
</reference>
<name>A0A645J5V7_9ZZZZ</name>
<dbReference type="EC" id="4.2.1.6" evidence="2"/>
<sequence>MPMNAENMKEIASRVNIPLASGERIYTRWGYRPFFDNHSLHVIQPDLGNCGGLTEGKKICDMARVYDVGVQAHVCGGPQATAAALHLEAVIPNFLIHEHHQAALLPENIRTGIYDYQPVDGYFTIPDLPGIGQELSQEAMDTAVTVTVK</sequence>
<dbReference type="Pfam" id="PF13378">
    <property type="entry name" value="MR_MLE_C"/>
    <property type="match status" value="1"/>
</dbReference>
<evidence type="ECO:0000313" key="2">
    <source>
        <dbReference type="EMBL" id="MPN58520.1"/>
    </source>
</evidence>
<protein>
    <submittedName>
        <fullName evidence="2">D-galactonate dehydratase</fullName>
        <ecNumber evidence="2">4.2.1.6</ecNumber>
    </submittedName>
</protein>
<dbReference type="EMBL" id="VSSQ01131301">
    <property type="protein sequence ID" value="MPN58520.1"/>
    <property type="molecule type" value="Genomic_DNA"/>
</dbReference>
<dbReference type="InterPro" id="IPR036849">
    <property type="entry name" value="Enolase-like_C_sf"/>
</dbReference>
<comment type="caution">
    <text evidence="2">The sequence shown here is derived from an EMBL/GenBank/DDBJ whole genome shotgun (WGS) entry which is preliminary data.</text>
</comment>
<dbReference type="InterPro" id="IPR034593">
    <property type="entry name" value="DgoD-like"/>
</dbReference>
<proteinExistence type="predicted"/>
<dbReference type="InterPro" id="IPR029065">
    <property type="entry name" value="Enolase_C-like"/>
</dbReference>
<dbReference type="PANTHER" id="PTHR48080">
    <property type="entry name" value="D-GALACTONATE DEHYDRATASE-RELATED"/>
    <property type="match status" value="1"/>
</dbReference>
<dbReference type="SUPFAM" id="SSF51604">
    <property type="entry name" value="Enolase C-terminal domain-like"/>
    <property type="match status" value="1"/>
</dbReference>
<dbReference type="AlphaFoldDB" id="A0A645J5V7"/>
<dbReference type="GO" id="GO:0008869">
    <property type="term" value="F:galactonate dehydratase activity"/>
    <property type="evidence" value="ECO:0007669"/>
    <property type="project" value="UniProtKB-EC"/>
</dbReference>